<name>A0A843U683_COLES</name>
<dbReference type="Proteomes" id="UP000652761">
    <property type="component" value="Unassembled WGS sequence"/>
</dbReference>
<accession>A0A843U683</accession>
<organism evidence="1 2">
    <name type="scientific">Colocasia esculenta</name>
    <name type="common">Wild taro</name>
    <name type="synonym">Arum esculentum</name>
    <dbReference type="NCBI Taxonomy" id="4460"/>
    <lineage>
        <taxon>Eukaryota</taxon>
        <taxon>Viridiplantae</taxon>
        <taxon>Streptophyta</taxon>
        <taxon>Embryophyta</taxon>
        <taxon>Tracheophyta</taxon>
        <taxon>Spermatophyta</taxon>
        <taxon>Magnoliopsida</taxon>
        <taxon>Liliopsida</taxon>
        <taxon>Araceae</taxon>
        <taxon>Aroideae</taxon>
        <taxon>Colocasieae</taxon>
        <taxon>Colocasia</taxon>
    </lineage>
</organism>
<reference evidence="1" key="1">
    <citation type="submission" date="2017-07" db="EMBL/GenBank/DDBJ databases">
        <title>Taro Niue Genome Assembly and Annotation.</title>
        <authorList>
            <person name="Atibalentja N."/>
            <person name="Keating K."/>
            <person name="Fields C.J."/>
        </authorList>
    </citation>
    <scope>NUCLEOTIDE SEQUENCE</scope>
    <source>
        <strain evidence="1">Niue_2</strain>
        <tissue evidence="1">Leaf</tissue>
    </source>
</reference>
<dbReference type="EMBL" id="NMUH01000530">
    <property type="protein sequence ID" value="MQL80862.1"/>
    <property type="molecule type" value="Genomic_DNA"/>
</dbReference>
<sequence>MKLGAMELVQAEVAIQSTAEVAILVSRMMTLHTSTRMDWSDERPGCKYGNRRYRLHALQ</sequence>
<evidence type="ECO:0000313" key="1">
    <source>
        <dbReference type="EMBL" id="MQL80862.1"/>
    </source>
</evidence>
<gene>
    <name evidence="1" type="ORF">Taro_013312</name>
</gene>
<evidence type="ECO:0000313" key="2">
    <source>
        <dbReference type="Proteomes" id="UP000652761"/>
    </source>
</evidence>
<dbReference type="AlphaFoldDB" id="A0A843U683"/>
<proteinExistence type="predicted"/>
<comment type="caution">
    <text evidence="1">The sequence shown here is derived from an EMBL/GenBank/DDBJ whole genome shotgun (WGS) entry which is preliminary data.</text>
</comment>
<protein>
    <submittedName>
        <fullName evidence="1">Uncharacterized protein</fullName>
    </submittedName>
</protein>
<keyword evidence="2" id="KW-1185">Reference proteome</keyword>